<dbReference type="AlphaFoldDB" id="A0A8K0VXY3"/>
<comment type="caution">
    <text evidence="2">The sequence shown here is derived from an EMBL/GenBank/DDBJ whole genome shotgun (WGS) entry which is preliminary data.</text>
</comment>
<accession>A0A8K0VXY3</accession>
<evidence type="ECO:0000256" key="1">
    <source>
        <dbReference type="SAM" id="MobiDB-lite"/>
    </source>
</evidence>
<organism evidence="2 3">
    <name type="scientific">Paraphoma chrysanthemicola</name>
    <dbReference type="NCBI Taxonomy" id="798071"/>
    <lineage>
        <taxon>Eukaryota</taxon>
        <taxon>Fungi</taxon>
        <taxon>Dikarya</taxon>
        <taxon>Ascomycota</taxon>
        <taxon>Pezizomycotina</taxon>
        <taxon>Dothideomycetes</taxon>
        <taxon>Pleosporomycetidae</taxon>
        <taxon>Pleosporales</taxon>
        <taxon>Pleosporineae</taxon>
        <taxon>Phaeosphaeriaceae</taxon>
        <taxon>Paraphoma</taxon>
    </lineage>
</organism>
<gene>
    <name evidence="2" type="ORF">FB567DRAFT_549711</name>
</gene>
<dbReference type="EMBL" id="JAGMVJ010000011">
    <property type="protein sequence ID" value="KAH7086201.1"/>
    <property type="molecule type" value="Genomic_DNA"/>
</dbReference>
<dbReference type="Proteomes" id="UP000813461">
    <property type="component" value="Unassembled WGS sequence"/>
</dbReference>
<proteinExistence type="predicted"/>
<sequence>MSTDIRPCNIAIIPRQSAPSTPVPADNRKERTISPDPSSSSRPEPRRSYRRRWRFDESRWASRADPAEKSLSFWLSAPRCVTAPLRGLAAVGFAVTSMRKERRRIGLGCIETLCCWMHAADANGYAVSAVG</sequence>
<reference evidence="2" key="1">
    <citation type="journal article" date="2021" name="Nat. Commun.">
        <title>Genetic determinants of endophytism in the Arabidopsis root mycobiome.</title>
        <authorList>
            <person name="Mesny F."/>
            <person name="Miyauchi S."/>
            <person name="Thiergart T."/>
            <person name="Pickel B."/>
            <person name="Atanasova L."/>
            <person name="Karlsson M."/>
            <person name="Huettel B."/>
            <person name="Barry K.W."/>
            <person name="Haridas S."/>
            <person name="Chen C."/>
            <person name="Bauer D."/>
            <person name="Andreopoulos W."/>
            <person name="Pangilinan J."/>
            <person name="LaButti K."/>
            <person name="Riley R."/>
            <person name="Lipzen A."/>
            <person name="Clum A."/>
            <person name="Drula E."/>
            <person name="Henrissat B."/>
            <person name="Kohler A."/>
            <person name="Grigoriev I.V."/>
            <person name="Martin F.M."/>
            <person name="Hacquard S."/>
        </authorList>
    </citation>
    <scope>NUCLEOTIDE SEQUENCE</scope>
    <source>
        <strain evidence="2">MPI-SDFR-AT-0120</strain>
    </source>
</reference>
<keyword evidence="3" id="KW-1185">Reference proteome</keyword>
<evidence type="ECO:0000313" key="3">
    <source>
        <dbReference type="Proteomes" id="UP000813461"/>
    </source>
</evidence>
<name>A0A8K0VXY3_9PLEO</name>
<protein>
    <submittedName>
        <fullName evidence="2">Uncharacterized protein</fullName>
    </submittedName>
</protein>
<feature type="region of interest" description="Disordered" evidence="1">
    <location>
        <begin position="1"/>
        <end position="48"/>
    </location>
</feature>
<evidence type="ECO:0000313" key="2">
    <source>
        <dbReference type="EMBL" id="KAH7086201.1"/>
    </source>
</evidence>